<dbReference type="Pfam" id="PF16546">
    <property type="entry name" value="SGTA_dimer"/>
    <property type="match status" value="1"/>
</dbReference>
<feature type="repeat" description="TPR" evidence="4">
    <location>
        <begin position="101"/>
        <end position="134"/>
    </location>
</feature>
<dbReference type="STRING" id="1071378.G0W9D4"/>
<evidence type="ECO:0000256" key="2">
    <source>
        <dbReference type="ARBA" id="ARBA00022737"/>
    </source>
</evidence>
<feature type="repeat" description="TPR" evidence="4">
    <location>
        <begin position="135"/>
        <end position="168"/>
    </location>
</feature>
<dbReference type="GO" id="GO:0016020">
    <property type="term" value="C:membrane"/>
    <property type="evidence" value="ECO:0007669"/>
    <property type="project" value="TreeGrafter"/>
</dbReference>
<dbReference type="InterPro" id="IPR047150">
    <property type="entry name" value="SGT"/>
</dbReference>
<gene>
    <name evidence="7" type="primary">NDAI0D00810</name>
    <name evidence="7" type="ordered locus">NDAI_0D00810</name>
</gene>
<organism evidence="7 8">
    <name type="scientific">Naumovozyma dairenensis (strain ATCC 10597 / BCRC 20456 / CBS 421 / NBRC 0211 / NRRL Y-12639)</name>
    <name type="common">Saccharomyces dairenensis</name>
    <dbReference type="NCBI Taxonomy" id="1071378"/>
    <lineage>
        <taxon>Eukaryota</taxon>
        <taxon>Fungi</taxon>
        <taxon>Dikarya</taxon>
        <taxon>Ascomycota</taxon>
        <taxon>Saccharomycotina</taxon>
        <taxon>Saccharomycetes</taxon>
        <taxon>Saccharomycetales</taxon>
        <taxon>Saccharomycetaceae</taxon>
        <taxon>Naumovozyma</taxon>
    </lineage>
</organism>
<evidence type="ECO:0000256" key="4">
    <source>
        <dbReference type="PROSITE-ProRule" id="PRU00339"/>
    </source>
</evidence>
<dbReference type="PANTHER" id="PTHR45831">
    <property type="entry name" value="LD24721P"/>
    <property type="match status" value="1"/>
</dbReference>
<feature type="compositionally biased region" description="Basic and acidic residues" evidence="5">
    <location>
        <begin position="215"/>
        <end position="229"/>
    </location>
</feature>
<dbReference type="RefSeq" id="XP_003669638.1">
    <property type="nucleotide sequence ID" value="XM_003669590.1"/>
</dbReference>
<dbReference type="GO" id="GO:0072380">
    <property type="term" value="C:TRC complex"/>
    <property type="evidence" value="ECO:0007669"/>
    <property type="project" value="EnsemblFungi"/>
</dbReference>
<feature type="region of interest" description="Disordered" evidence="5">
    <location>
        <begin position="215"/>
        <end position="260"/>
    </location>
</feature>
<dbReference type="InterPro" id="IPR032374">
    <property type="entry name" value="SGTA_dimer"/>
</dbReference>
<dbReference type="SUPFAM" id="SSF48452">
    <property type="entry name" value="TPR-like"/>
    <property type="match status" value="1"/>
</dbReference>
<evidence type="ECO:0000313" key="8">
    <source>
        <dbReference type="Proteomes" id="UP000000689"/>
    </source>
</evidence>
<sequence length="349" mass="38090">MSLNNKDIGALIVDFLSTIIEKNEVSEDNADSLNVAMDCISEALEFDREVVPETIKNKFNGKTLVDILNTTSTATANTTIEKEESVEVNIPVEDAEIKANAEAFKLEGNKAMAMKDFHLAVEKYTEAIKILPTNAIYYANRAAAHSSLKEFEEAIKDAESAIKIDPSYSKGYSRLAFAKYGLGKHEEALESYKKVLDIEGDNATAGMKRDYETAKKRVEESMNVEKSKTPEQGQGQQQTNESAQGNAPNPFAGGMPDMSSLFGGAGMGGGLGSLLSNPDFMSTAQKLMSDPNAMQQVQSMMSDPSMRDLANNFKNGNTDMNDIMNNPAIRNMASNLFKGNPSEENQDKQ</sequence>
<evidence type="ECO:0000256" key="3">
    <source>
        <dbReference type="ARBA" id="ARBA00022803"/>
    </source>
</evidence>
<comment type="similarity">
    <text evidence="1">Belongs to the SGT family.</text>
</comment>
<dbReference type="Gene3D" id="1.25.40.10">
    <property type="entry name" value="Tetratricopeptide repeat domain"/>
    <property type="match status" value="1"/>
</dbReference>
<dbReference type="Proteomes" id="UP000000689">
    <property type="component" value="Chromosome 4"/>
</dbReference>
<dbReference type="AlphaFoldDB" id="G0W9D4"/>
<dbReference type="GO" id="GO:0060090">
    <property type="term" value="F:molecular adaptor activity"/>
    <property type="evidence" value="ECO:0007669"/>
    <property type="project" value="EnsemblFungi"/>
</dbReference>
<dbReference type="InterPro" id="IPR011990">
    <property type="entry name" value="TPR-like_helical_dom_sf"/>
</dbReference>
<reference evidence="7 8" key="1">
    <citation type="journal article" date="2011" name="Proc. Natl. Acad. Sci. U.S.A.">
        <title>Evolutionary erosion of yeast sex chromosomes by mating-type switching accidents.</title>
        <authorList>
            <person name="Gordon J.L."/>
            <person name="Armisen D."/>
            <person name="Proux-Wera E."/>
            <person name="Oheigeartaigh S.S."/>
            <person name="Byrne K.P."/>
            <person name="Wolfe K.H."/>
        </authorList>
    </citation>
    <scope>NUCLEOTIDE SEQUENCE [LARGE SCALE GENOMIC DNA]</scope>
    <source>
        <strain evidence="8">ATCC 10597 / BCRC 20456 / CBS 421 / NBRC 0211 / NRRL Y-12639</strain>
    </source>
</reference>
<dbReference type="eggNOG" id="KOG0553">
    <property type="taxonomic scope" value="Eukaryota"/>
</dbReference>
<dbReference type="FunFam" id="1.25.40.10:FF:000207">
    <property type="entry name" value="Small glutamine-rich tetratricopeptide repeat-containing protein"/>
    <property type="match status" value="1"/>
</dbReference>
<dbReference type="Gene3D" id="1.20.5.420">
    <property type="entry name" value="Immunoglobulin FC, subunit C"/>
    <property type="match status" value="1"/>
</dbReference>
<keyword evidence="3 4" id="KW-0802">TPR repeat</keyword>
<feature type="domain" description="SGTA homodimerisation" evidence="6">
    <location>
        <begin position="4"/>
        <end position="69"/>
    </location>
</feature>
<dbReference type="OrthoDB" id="2335338at2759"/>
<dbReference type="OMA" id="DMARNMM"/>
<accession>G0W9D4</accession>
<dbReference type="EMBL" id="HE580270">
    <property type="protein sequence ID" value="CCD24395.1"/>
    <property type="molecule type" value="Genomic_DNA"/>
</dbReference>
<dbReference type="PANTHER" id="PTHR45831:SF2">
    <property type="entry name" value="LD24721P"/>
    <property type="match status" value="1"/>
</dbReference>
<feature type="repeat" description="TPR" evidence="4">
    <location>
        <begin position="169"/>
        <end position="202"/>
    </location>
</feature>
<protein>
    <recommendedName>
        <fullName evidence="6">SGTA homodimerisation domain-containing protein</fullName>
    </recommendedName>
</protein>
<dbReference type="GO" id="GO:0009408">
    <property type="term" value="P:response to heat"/>
    <property type="evidence" value="ECO:0007669"/>
    <property type="project" value="EnsemblFungi"/>
</dbReference>
<keyword evidence="2" id="KW-0677">Repeat</keyword>
<dbReference type="Pfam" id="PF00515">
    <property type="entry name" value="TPR_1"/>
    <property type="match status" value="1"/>
</dbReference>
<evidence type="ECO:0000256" key="5">
    <source>
        <dbReference type="SAM" id="MobiDB-lite"/>
    </source>
</evidence>
<dbReference type="GeneID" id="11495205"/>
<dbReference type="GO" id="GO:0042802">
    <property type="term" value="F:identical protein binding"/>
    <property type="evidence" value="ECO:0007669"/>
    <property type="project" value="EnsemblFungi"/>
</dbReference>
<evidence type="ECO:0000313" key="7">
    <source>
        <dbReference type="EMBL" id="CCD24395.1"/>
    </source>
</evidence>
<dbReference type="InterPro" id="IPR019734">
    <property type="entry name" value="TPR_rpt"/>
</dbReference>
<dbReference type="Pfam" id="PF13181">
    <property type="entry name" value="TPR_8"/>
    <property type="match status" value="1"/>
</dbReference>
<name>G0W9D4_NAUDC</name>
<dbReference type="SMART" id="SM00028">
    <property type="entry name" value="TPR"/>
    <property type="match status" value="3"/>
</dbReference>
<evidence type="ECO:0000256" key="1">
    <source>
        <dbReference type="ARBA" id="ARBA00008175"/>
    </source>
</evidence>
<dbReference type="PROSITE" id="PS50005">
    <property type="entry name" value="TPR"/>
    <property type="match status" value="3"/>
</dbReference>
<dbReference type="GO" id="GO:0006620">
    <property type="term" value="P:post-translational protein targeting to endoplasmic reticulum membrane"/>
    <property type="evidence" value="ECO:0007669"/>
    <property type="project" value="EnsemblFungi"/>
</dbReference>
<feature type="compositionally biased region" description="Polar residues" evidence="5">
    <location>
        <begin position="230"/>
        <end position="247"/>
    </location>
</feature>
<dbReference type="HOGENOM" id="CLU_044224_1_0_1"/>
<keyword evidence="8" id="KW-1185">Reference proteome</keyword>
<evidence type="ECO:0000259" key="6">
    <source>
        <dbReference type="Pfam" id="PF16546"/>
    </source>
</evidence>
<dbReference type="KEGG" id="ndi:NDAI_0D00810"/>
<proteinExistence type="inferred from homology"/>